<gene>
    <name evidence="1" type="ORF">DWQ67_07740</name>
</gene>
<accession>A0A496PIR2</accession>
<keyword evidence="2" id="KW-1185">Reference proteome</keyword>
<sequence length="143" mass="16065">MGTTNYTNTFIAVAEDSLNPEGRAEPTGITPPHGEDGQTIAELQFELLQARPYAYTSDELIFEVHSRRKGLLDEERDAAWDEFFARDQACLRSSPLAKRYGWGFHFDERGRVGLVPVGSADYQRLSTDKGLAQKQALRSSRKV</sequence>
<dbReference type="EMBL" id="QQXL01000004">
    <property type="protein sequence ID" value="RKW70375.1"/>
    <property type="molecule type" value="Genomic_DNA"/>
</dbReference>
<dbReference type="Pfam" id="PF19654">
    <property type="entry name" value="DUF6157"/>
    <property type="match status" value="1"/>
</dbReference>
<evidence type="ECO:0000313" key="2">
    <source>
        <dbReference type="Proteomes" id="UP000273119"/>
    </source>
</evidence>
<protein>
    <submittedName>
        <fullName evidence="1">Uncharacterized protein</fullName>
    </submittedName>
</protein>
<proteinExistence type="predicted"/>
<dbReference type="Proteomes" id="UP000273119">
    <property type="component" value="Unassembled WGS sequence"/>
</dbReference>
<dbReference type="AlphaFoldDB" id="A0A496PIR2"/>
<reference evidence="1 2" key="1">
    <citation type="submission" date="2018-07" db="EMBL/GenBank/DDBJ databases">
        <title>Arthrobacter sp. nov., isolated from raw cow's milk with high bacterial count.</title>
        <authorList>
            <person name="Hahne J."/>
            <person name="Isele D."/>
            <person name="Lipski A."/>
        </authorList>
    </citation>
    <scope>NUCLEOTIDE SEQUENCE [LARGE SCALE GENOMIC DNA]</scope>
    <source>
        <strain evidence="1 2">JZ R-183</strain>
    </source>
</reference>
<name>A0A496PIR2_9MICC</name>
<dbReference type="InterPro" id="IPR046155">
    <property type="entry name" value="DUF6157"/>
</dbReference>
<comment type="caution">
    <text evidence="1">The sequence shown here is derived from an EMBL/GenBank/DDBJ whole genome shotgun (WGS) entry which is preliminary data.</text>
</comment>
<evidence type="ECO:0000313" key="1">
    <source>
        <dbReference type="EMBL" id="RKW70375.1"/>
    </source>
</evidence>
<organism evidence="1 2">
    <name type="scientific">Galactobacter caseinivorans</name>
    <dbReference type="NCBI Taxonomy" id="2676123"/>
    <lineage>
        <taxon>Bacteria</taxon>
        <taxon>Bacillati</taxon>
        <taxon>Actinomycetota</taxon>
        <taxon>Actinomycetes</taxon>
        <taxon>Micrococcales</taxon>
        <taxon>Micrococcaceae</taxon>
        <taxon>Galactobacter</taxon>
    </lineage>
</organism>
<dbReference type="RefSeq" id="WP_121485028.1">
    <property type="nucleotide sequence ID" value="NZ_QQXL01000004.1"/>
</dbReference>